<dbReference type="SUPFAM" id="SSF48403">
    <property type="entry name" value="Ankyrin repeat"/>
    <property type="match status" value="1"/>
</dbReference>
<evidence type="ECO:0000256" key="1">
    <source>
        <dbReference type="PROSITE-ProRule" id="PRU00023"/>
    </source>
</evidence>
<name>V6TWF5_GIAIN</name>
<dbReference type="VEuPathDB" id="GiardiaDB:DHA2_154323"/>
<proteinExistence type="predicted"/>
<comment type="caution">
    <text evidence="3">The sequence shown here is derived from an EMBL/GenBank/DDBJ whole genome shotgun (WGS) entry which is preliminary data.</text>
</comment>
<reference evidence="4" key="1">
    <citation type="submission" date="2012-02" db="EMBL/GenBank/DDBJ databases">
        <title>Genome sequencing of Giardia lamblia Genotypes A2 and B isolates (DH and GS) and comparative analysis with the genomes of Genotypes A1 and E (WB and Pig).</title>
        <authorList>
            <person name="Adam R."/>
            <person name="Dahlstrom E."/>
            <person name="Martens C."/>
            <person name="Bruno D."/>
            <person name="Barbian K."/>
            <person name="Porcella S.F."/>
            <person name="Nash T."/>
        </authorList>
    </citation>
    <scope>NUCLEOTIDE SEQUENCE</scope>
    <source>
        <strain evidence="4">GS</strain>
    </source>
</reference>
<dbReference type="VEuPathDB" id="GiardiaDB:GL50803_0061724"/>
<dbReference type="EMBL" id="AHHH01000054">
    <property type="protein sequence ID" value="ESU43278.1"/>
    <property type="molecule type" value="Genomic_DNA"/>
</dbReference>
<dbReference type="Pfam" id="PF12796">
    <property type="entry name" value="Ank_2"/>
    <property type="match status" value="2"/>
</dbReference>
<evidence type="ECO:0000256" key="2">
    <source>
        <dbReference type="SAM" id="Coils"/>
    </source>
</evidence>
<reference evidence="3 4" key="2">
    <citation type="journal article" date="2013" name="Genome Biol. Evol.">
        <title>Genome sequencing of Giardia lamblia genotypes A2 and B isolates (DH and GS) and comparative analysis with the genomes of genotypes A1 and E (WB and Pig).</title>
        <authorList>
            <person name="Adam R.D."/>
            <person name="Dahlstrom E.W."/>
            <person name="Martens C.A."/>
            <person name="Bruno D.P."/>
            <person name="Barbian K.D."/>
            <person name="Ricklefs S.M."/>
            <person name="Hernandez M.M."/>
            <person name="Narla N.P."/>
            <person name="Patel R.B."/>
            <person name="Porcella S.F."/>
            <person name="Nash T.E."/>
        </authorList>
    </citation>
    <scope>NUCLEOTIDE SEQUENCE [LARGE SCALE GENOMIC DNA]</scope>
    <source>
        <strain evidence="3 4">GS</strain>
    </source>
</reference>
<dbReference type="VEuPathDB" id="GiardiaDB:QR46_4916"/>
<dbReference type="VEuPathDB" id="GiardiaDB:GL50581_1258"/>
<dbReference type="Gene3D" id="1.25.40.20">
    <property type="entry name" value="Ankyrin repeat-containing domain"/>
    <property type="match status" value="2"/>
</dbReference>
<dbReference type="Proteomes" id="UP000018040">
    <property type="component" value="Unassembled WGS sequence"/>
</dbReference>
<evidence type="ECO:0000313" key="3">
    <source>
        <dbReference type="EMBL" id="ESU43278.1"/>
    </source>
</evidence>
<dbReference type="PANTHER" id="PTHR24120">
    <property type="entry name" value="GH07239P"/>
    <property type="match status" value="1"/>
</dbReference>
<dbReference type="PANTHER" id="PTHR24120:SF4">
    <property type="entry name" value="GH07239P"/>
    <property type="match status" value="1"/>
</dbReference>
<accession>V6TWF5</accession>
<evidence type="ECO:0000313" key="4">
    <source>
        <dbReference type="Proteomes" id="UP000018040"/>
    </source>
</evidence>
<dbReference type="InterPro" id="IPR036770">
    <property type="entry name" value="Ankyrin_rpt-contain_sf"/>
</dbReference>
<keyword evidence="2" id="KW-0175">Coiled coil</keyword>
<feature type="repeat" description="ANK" evidence="1">
    <location>
        <begin position="759"/>
        <end position="791"/>
    </location>
</feature>
<protein>
    <submittedName>
        <fullName evidence="3">Ankyrin repeat protein</fullName>
    </submittedName>
</protein>
<gene>
    <name evidence="3" type="ORF">GSB_151879</name>
</gene>
<organism evidence="3 4">
    <name type="scientific">Giardia intestinalis</name>
    <name type="common">Giardia lamblia</name>
    <dbReference type="NCBI Taxonomy" id="5741"/>
    <lineage>
        <taxon>Eukaryota</taxon>
        <taxon>Metamonada</taxon>
        <taxon>Diplomonadida</taxon>
        <taxon>Hexamitidae</taxon>
        <taxon>Giardiinae</taxon>
        <taxon>Giardia</taxon>
    </lineage>
</organism>
<feature type="non-terminal residue" evidence="3">
    <location>
        <position position="1"/>
    </location>
</feature>
<dbReference type="InterPro" id="IPR002110">
    <property type="entry name" value="Ankyrin_rpt"/>
</dbReference>
<dbReference type="VEuPathDB" id="GiardiaDB:QR46_4939"/>
<dbReference type="PROSITE" id="PS50088">
    <property type="entry name" value="ANK_REPEAT"/>
    <property type="match status" value="1"/>
</dbReference>
<feature type="coiled-coil region" evidence="2">
    <location>
        <begin position="569"/>
        <end position="656"/>
    </location>
</feature>
<sequence length="859" mass="95197">VGRAEGSCSNLLRSIFSVYFQLRNKQYGSYHKLKLFVAVRRCNGKGEEKMKEKLCVNIQNIYKRSVPSEFREKFDNFINLDFWFIWDKEHRSDEYMHQVEGIRTQLLRLAAEAVQQPASSGRLPLTLAESPETYETLWGRLCSNEGLDFLSMQKAMGTEIAERCIEKFDAGLASLDLPVPATPQKILAAKLDPMRFVQSCADAASGVALSFDEQTEGYLDRPRAQQREILHRQIKSRLEDKAARVARSISSAAVGIMSNVSQETEQLLSDWDGERLLIAPDSAAVTLAGAVEELDAVYASHRDGPLLRVPGLFYDLGFFHNRFVEEMDLLQQPSGEGVYGSLSSLHASLLSWCVKLSAPLGVLCEVRETVTEACGTLGSLLDKTRQAMQEAAERAGLAHLQCTGARVRSALSDTSSSPQTVLAALYNDLIGESQTRVRRAAEALGWKDFPADGVLPRTREALLTLVQREMEQSLRRDAVEVPAQAMDAAFVHDGAELRSYESEDSVAARYSEVREGLETYMRSLGIVRLEGREISVPGEQIDEVLKRADDEWGKMHSNVRDGLRTRQENQKLREMHDQASTELNRQREQIKALEESARQQRDEAEKRQKELDAALKAVNNEIASLKKELTISSAKVDTLEQQIADTVKHLARMNRLTPIKDPSWTDLMRAAANGNIEAVKRHLADKDKKNSDGNTALVFAARAGQGAMLELLDPTDCNGVTALMRAASNSNVEAVRALIPLQKGKEMMGDARINGLRISSGTALMMAAAHGHAECIKLLLNREAGMQDEDGYTALMSAVINNDLECAGLLAKREGHIKRTYERCNDGYPSPQTCTETALDIAKANRCKAIIAILSEGIQ</sequence>
<keyword evidence="1" id="KW-0040">ANK repeat</keyword>
<dbReference type="AlphaFoldDB" id="V6TWF5"/>
<dbReference type="SMART" id="SM00248">
    <property type="entry name" value="ANK"/>
    <property type="match status" value="4"/>
</dbReference>